<organism evidence="6 7">
    <name type="scientific">Cherax quadricarinatus</name>
    <name type="common">Australian red claw crayfish</name>
    <dbReference type="NCBI Taxonomy" id="27406"/>
    <lineage>
        <taxon>Eukaryota</taxon>
        <taxon>Metazoa</taxon>
        <taxon>Ecdysozoa</taxon>
        <taxon>Arthropoda</taxon>
        <taxon>Crustacea</taxon>
        <taxon>Multicrustacea</taxon>
        <taxon>Malacostraca</taxon>
        <taxon>Eumalacostraca</taxon>
        <taxon>Eucarida</taxon>
        <taxon>Decapoda</taxon>
        <taxon>Pleocyemata</taxon>
        <taxon>Astacidea</taxon>
        <taxon>Parastacoidea</taxon>
        <taxon>Parastacidae</taxon>
        <taxon>Cherax</taxon>
    </lineage>
</organism>
<feature type="domain" description="VWFC" evidence="4">
    <location>
        <begin position="42"/>
        <end position="129"/>
    </location>
</feature>
<dbReference type="Gene3D" id="2.10.70.10">
    <property type="entry name" value="Complement Module, domain 1"/>
    <property type="match status" value="1"/>
</dbReference>
<evidence type="ECO:0000313" key="6">
    <source>
        <dbReference type="EMBL" id="KAK8747757.1"/>
    </source>
</evidence>
<dbReference type="PROSITE" id="PS51233">
    <property type="entry name" value="VWFD"/>
    <property type="match status" value="1"/>
</dbReference>
<evidence type="ECO:0000256" key="2">
    <source>
        <dbReference type="ARBA" id="ARBA00023157"/>
    </source>
</evidence>
<dbReference type="PROSITE" id="PS50184">
    <property type="entry name" value="VWFC_2"/>
    <property type="match status" value="1"/>
</dbReference>
<dbReference type="InterPro" id="IPR001007">
    <property type="entry name" value="VWF_dom"/>
</dbReference>
<reference evidence="6 7" key="1">
    <citation type="journal article" date="2024" name="BMC Genomics">
        <title>Genome assembly of redclaw crayfish (Cherax quadricarinatus) provides insights into its immune adaptation and hypoxia tolerance.</title>
        <authorList>
            <person name="Liu Z."/>
            <person name="Zheng J."/>
            <person name="Li H."/>
            <person name="Fang K."/>
            <person name="Wang S."/>
            <person name="He J."/>
            <person name="Zhou D."/>
            <person name="Weng S."/>
            <person name="Chi M."/>
            <person name="Gu Z."/>
            <person name="He J."/>
            <person name="Li F."/>
            <person name="Wang M."/>
        </authorList>
    </citation>
    <scope>NUCLEOTIDE SEQUENCE [LARGE SCALE GENOMIC DNA]</scope>
    <source>
        <strain evidence="6">ZL_2023a</strain>
    </source>
</reference>
<dbReference type="SMART" id="SM00216">
    <property type="entry name" value="VWD"/>
    <property type="match status" value="1"/>
</dbReference>
<evidence type="ECO:0000259" key="5">
    <source>
        <dbReference type="PROSITE" id="PS51233"/>
    </source>
</evidence>
<dbReference type="SUPFAM" id="SSF57603">
    <property type="entry name" value="FnI-like domain"/>
    <property type="match status" value="1"/>
</dbReference>
<dbReference type="AlphaFoldDB" id="A0AAW0XV80"/>
<dbReference type="EMBL" id="JARKIK010000014">
    <property type="protein sequence ID" value="KAK8747757.1"/>
    <property type="molecule type" value="Genomic_DNA"/>
</dbReference>
<dbReference type="CDD" id="cd19941">
    <property type="entry name" value="TIL"/>
    <property type="match status" value="1"/>
</dbReference>
<dbReference type="InterPro" id="IPR014853">
    <property type="entry name" value="VWF/SSPO/ZAN-like_Cys-rich_dom"/>
</dbReference>
<gene>
    <name evidence="6" type="ORF">OTU49_016583</name>
</gene>
<dbReference type="Pfam" id="PF00094">
    <property type="entry name" value="VWD"/>
    <property type="match status" value="1"/>
</dbReference>
<dbReference type="SUPFAM" id="SSF57567">
    <property type="entry name" value="Serine protease inhibitors"/>
    <property type="match status" value="1"/>
</dbReference>
<feature type="domain" description="VWFD" evidence="5">
    <location>
        <begin position="132"/>
        <end position="297"/>
    </location>
</feature>
<evidence type="ECO:0000313" key="7">
    <source>
        <dbReference type="Proteomes" id="UP001445076"/>
    </source>
</evidence>
<dbReference type="Proteomes" id="UP001445076">
    <property type="component" value="Unassembled WGS sequence"/>
</dbReference>
<dbReference type="InterPro" id="IPR050780">
    <property type="entry name" value="Mucin_vWF_Thrombospondin_sf"/>
</dbReference>
<protein>
    <submittedName>
        <fullName evidence="6">Uncharacterized protein</fullName>
    </submittedName>
</protein>
<keyword evidence="1" id="KW-0677">Repeat</keyword>
<dbReference type="InterPro" id="IPR002919">
    <property type="entry name" value="TIL_dom"/>
</dbReference>
<dbReference type="Gene3D" id="2.10.25.10">
    <property type="entry name" value="Laminin"/>
    <property type="match status" value="1"/>
</dbReference>
<feature type="non-terminal residue" evidence="6">
    <location>
        <position position="1"/>
    </location>
</feature>
<keyword evidence="3" id="KW-0325">Glycoprotein</keyword>
<accession>A0AAW0XV80</accession>
<evidence type="ECO:0000259" key="4">
    <source>
        <dbReference type="PROSITE" id="PS50184"/>
    </source>
</evidence>
<evidence type="ECO:0000256" key="3">
    <source>
        <dbReference type="ARBA" id="ARBA00023180"/>
    </source>
</evidence>
<dbReference type="SMART" id="SM00832">
    <property type="entry name" value="C8"/>
    <property type="match status" value="1"/>
</dbReference>
<dbReference type="PANTHER" id="PTHR11339">
    <property type="entry name" value="EXTRACELLULAR MATRIX GLYCOPROTEIN RELATED"/>
    <property type="match status" value="1"/>
</dbReference>
<keyword evidence="7" id="KW-1185">Reference proteome</keyword>
<dbReference type="PANTHER" id="PTHR11339:SF402">
    <property type="entry name" value="VWFD DOMAIN-CONTAINING PROTEIN"/>
    <property type="match status" value="1"/>
</dbReference>
<sequence>LMLLSCQQSEQQWECVKTVCEDLDCPSEELHLEEGQCCPACKACEVQVGPELRQYGEGQSWHPPSQPCTLCVCHRGVPTCEPTLCPPQQQYPPPVVTPGRCRGVRCFRRLCFPGQEERLPPGSCCPVCAPASRGCVLWGRHLRTFDGVLLHHAHAHCVYTLATHCTTKLFTVYTKFVGESRGVVVSVVVEDLHLEVGADGTVLLDGATVHLPYLTHKVALYTLHGSVVLVTAVGLQVVWSVGGQVEVQVGGEHGGTTCGLCGNFNYLPQDDLRLPSGETSQSVEEYLESWSIGKECAAEPDSHHCSSASLSSSASSAHLDPAHRLCSVLKGASFRECHQLVPPEPYIRACRRELCACPGDMMTCLCPTLQLYSTMCTRAGVVLSWRTSVLCDARCPQGMVWSECVAPCGPPDCGSQTSIQTSSHPVISVLSPPLSPWTTRCPGPCVPGCTCPPGHVFKDSSCILHDDCPS</sequence>
<evidence type="ECO:0000256" key="1">
    <source>
        <dbReference type="ARBA" id="ARBA00022737"/>
    </source>
</evidence>
<dbReference type="Pfam" id="PF01826">
    <property type="entry name" value="TIL"/>
    <property type="match status" value="1"/>
</dbReference>
<dbReference type="InterPro" id="IPR036084">
    <property type="entry name" value="Ser_inhib-like_sf"/>
</dbReference>
<proteinExistence type="predicted"/>
<dbReference type="Pfam" id="PF08742">
    <property type="entry name" value="C8"/>
    <property type="match status" value="1"/>
</dbReference>
<name>A0AAW0XV80_CHEQU</name>
<dbReference type="InterPro" id="IPR001846">
    <property type="entry name" value="VWF_type-D"/>
</dbReference>
<keyword evidence="2" id="KW-1015">Disulfide bond</keyword>
<comment type="caution">
    <text evidence="6">The sequence shown here is derived from an EMBL/GenBank/DDBJ whole genome shotgun (WGS) entry which is preliminary data.</text>
</comment>